<comment type="caution">
    <text evidence="5">The sequence shown here is derived from an EMBL/GenBank/DDBJ whole genome shotgun (WGS) entry which is preliminary data.</text>
</comment>
<dbReference type="Pfam" id="PF00743">
    <property type="entry name" value="FMO-like"/>
    <property type="match status" value="1"/>
</dbReference>
<keyword evidence="3" id="KW-0274">FAD</keyword>
<dbReference type="RefSeq" id="XP_060288300.1">
    <property type="nucleotide sequence ID" value="XM_060431330.1"/>
</dbReference>
<dbReference type="Gene3D" id="3.50.50.60">
    <property type="entry name" value="FAD/NAD(P)-binding domain"/>
    <property type="match status" value="3"/>
</dbReference>
<accession>A0AAJ0CB79</accession>
<reference evidence="5" key="1">
    <citation type="submission" date="2023-06" db="EMBL/GenBank/DDBJ databases">
        <title>Genome-scale phylogeny and comparative genomics of the fungal order Sordariales.</title>
        <authorList>
            <consortium name="Lawrence Berkeley National Laboratory"/>
            <person name="Hensen N."/>
            <person name="Bonometti L."/>
            <person name="Westerberg I."/>
            <person name="Brannstrom I.O."/>
            <person name="Guillou S."/>
            <person name="Cros-Aarteil S."/>
            <person name="Calhoun S."/>
            <person name="Haridas S."/>
            <person name="Kuo A."/>
            <person name="Mondo S."/>
            <person name="Pangilinan J."/>
            <person name="Riley R."/>
            <person name="Labutti K."/>
            <person name="Andreopoulos B."/>
            <person name="Lipzen A."/>
            <person name="Chen C."/>
            <person name="Yanf M."/>
            <person name="Daum C."/>
            <person name="Ng V."/>
            <person name="Clum A."/>
            <person name="Steindorff A."/>
            <person name="Ohm R."/>
            <person name="Martin F."/>
            <person name="Silar P."/>
            <person name="Natvig D."/>
            <person name="Lalanne C."/>
            <person name="Gautier V."/>
            <person name="Ament-Velasquez S.L."/>
            <person name="Kruys A."/>
            <person name="Hutchinson M.I."/>
            <person name="Powell A.J."/>
            <person name="Barry K."/>
            <person name="Miller A.N."/>
            <person name="Grigoriev I.V."/>
            <person name="Debuchy R."/>
            <person name="Gladieux P."/>
            <person name="Thoren M.H."/>
            <person name="Johannesson H."/>
        </authorList>
    </citation>
    <scope>NUCLEOTIDE SEQUENCE</scope>
    <source>
        <strain evidence="5">8032-3</strain>
    </source>
</reference>
<gene>
    <name evidence="5" type="ORF">QBC33DRAFT_582268</name>
</gene>
<evidence type="ECO:0000256" key="1">
    <source>
        <dbReference type="ARBA" id="ARBA00010139"/>
    </source>
</evidence>
<sequence length="608" mass="68462">MVMNDLVQPQGGATTVPVESAWTATNGYIREPELKPIQYTAAYKGKDKVAYELSKLPFDTPRRLKVIVSGAGCSGLDFAHAVESGRLGNIDLRIYEKNAGLGGTWWENRYPGCACDIPSHNYLFTWAPNPAWSSFYVTAPEILEYLEDVAEKFHLNKYITTRQKVIKAVWNGAKQKWEVTSRRTDGRRNVISTKGVTEGETGRVIVEECDVFINASGFFNNWRWPNTPGREKYEGILVHSADYPASLNLRGKRVAVIGNGSSGIQVTAAVQKVAAEMGAYIRNPTWITANMGSRFIPQGQTNLFFDAEQKNKWAEDPKAYLQYRKAVEKELNIRFPLFIRDTPQQAMARELTTKDMKRKLASKPELQGKLLPSFSVGCRRATPGSGYLEALCADNTEVVWGALDSFTKTGIRSADGKERDWDVIIAATGFDMSFVPRWPVIGNNGIDLQQEWAKDPACYMSTIAEDMPNYFVYLGPGSPVGHGSLITSIERITLYITDIINKMQTENYTSFQLKKGKAKAYQSQMLAWLDKTVWGDKCQSSFKNGTVDAPLHAFHPGSRLHYFELLRRKRYEDFDWTSGCYGPEYDFAWFNDGFLEHELKEGVEADPT</sequence>
<name>A0AAJ0CB79_9PEZI</name>
<organism evidence="5 6">
    <name type="scientific">Phialemonium atrogriseum</name>
    <dbReference type="NCBI Taxonomy" id="1093897"/>
    <lineage>
        <taxon>Eukaryota</taxon>
        <taxon>Fungi</taxon>
        <taxon>Dikarya</taxon>
        <taxon>Ascomycota</taxon>
        <taxon>Pezizomycotina</taxon>
        <taxon>Sordariomycetes</taxon>
        <taxon>Sordariomycetidae</taxon>
        <taxon>Cephalothecales</taxon>
        <taxon>Cephalothecaceae</taxon>
        <taxon>Phialemonium</taxon>
    </lineage>
</organism>
<dbReference type="PANTHER" id="PTHR42877">
    <property type="entry name" value="L-ORNITHINE N(5)-MONOOXYGENASE-RELATED"/>
    <property type="match status" value="1"/>
</dbReference>
<keyword evidence="4" id="KW-0560">Oxidoreductase</keyword>
<dbReference type="GO" id="GO:0004499">
    <property type="term" value="F:N,N-dimethylaniline monooxygenase activity"/>
    <property type="evidence" value="ECO:0007669"/>
    <property type="project" value="InterPro"/>
</dbReference>
<dbReference type="GeneID" id="85314517"/>
<protein>
    <submittedName>
        <fullName evidence="5">Sterigmatocystin biosynthesis monooxygenase</fullName>
    </submittedName>
</protein>
<dbReference type="PANTHER" id="PTHR42877:SF8">
    <property type="entry name" value="MONOOXYGENASE"/>
    <property type="match status" value="1"/>
</dbReference>
<evidence type="ECO:0000313" key="5">
    <source>
        <dbReference type="EMBL" id="KAK1772087.1"/>
    </source>
</evidence>
<dbReference type="Proteomes" id="UP001244011">
    <property type="component" value="Unassembled WGS sequence"/>
</dbReference>
<dbReference type="AlphaFoldDB" id="A0AAJ0CB79"/>
<evidence type="ECO:0000256" key="3">
    <source>
        <dbReference type="ARBA" id="ARBA00022827"/>
    </source>
</evidence>
<dbReference type="GO" id="GO:0050660">
    <property type="term" value="F:flavin adenine dinucleotide binding"/>
    <property type="evidence" value="ECO:0007669"/>
    <property type="project" value="InterPro"/>
</dbReference>
<comment type="similarity">
    <text evidence="1">Belongs to the FAD-binding monooxygenase family.</text>
</comment>
<evidence type="ECO:0000256" key="4">
    <source>
        <dbReference type="ARBA" id="ARBA00023002"/>
    </source>
</evidence>
<keyword evidence="6" id="KW-1185">Reference proteome</keyword>
<evidence type="ECO:0000256" key="2">
    <source>
        <dbReference type="ARBA" id="ARBA00022630"/>
    </source>
</evidence>
<dbReference type="InterPro" id="IPR020946">
    <property type="entry name" value="Flavin_mOase-like"/>
</dbReference>
<dbReference type="GO" id="GO:0050661">
    <property type="term" value="F:NADP binding"/>
    <property type="evidence" value="ECO:0007669"/>
    <property type="project" value="InterPro"/>
</dbReference>
<proteinExistence type="inferred from homology"/>
<keyword evidence="2" id="KW-0285">Flavoprotein</keyword>
<dbReference type="SUPFAM" id="SSF51905">
    <property type="entry name" value="FAD/NAD(P)-binding domain"/>
    <property type="match status" value="3"/>
</dbReference>
<dbReference type="EMBL" id="MU838997">
    <property type="protein sequence ID" value="KAK1772087.1"/>
    <property type="molecule type" value="Genomic_DNA"/>
</dbReference>
<dbReference type="InterPro" id="IPR051209">
    <property type="entry name" value="FAD-bind_Monooxygenase_sf"/>
</dbReference>
<keyword evidence="5" id="KW-0503">Monooxygenase</keyword>
<evidence type="ECO:0000313" key="6">
    <source>
        <dbReference type="Proteomes" id="UP001244011"/>
    </source>
</evidence>
<dbReference type="InterPro" id="IPR036188">
    <property type="entry name" value="FAD/NAD-bd_sf"/>
</dbReference>